<proteinExistence type="predicted"/>
<dbReference type="RefSeq" id="WP_382312811.1">
    <property type="nucleotide sequence ID" value="NZ_JBHMAQ010000010.1"/>
</dbReference>
<feature type="compositionally biased region" description="Low complexity" evidence="1">
    <location>
        <begin position="67"/>
        <end position="89"/>
    </location>
</feature>
<organism evidence="2 3">
    <name type="scientific">Leifsonia shinshuensis</name>
    <dbReference type="NCBI Taxonomy" id="150026"/>
    <lineage>
        <taxon>Bacteria</taxon>
        <taxon>Bacillati</taxon>
        <taxon>Actinomycetota</taxon>
        <taxon>Actinomycetes</taxon>
        <taxon>Micrococcales</taxon>
        <taxon>Microbacteriaceae</taxon>
        <taxon>Leifsonia</taxon>
    </lineage>
</organism>
<sequence>MLFVLCAFAAVVPWLMGTLIGVWSRKRSSELELARATSDLRAAETEAVVAEERPAAVAPDSPSRWNASGTAAASPRPGSSRSNASCRRG</sequence>
<dbReference type="AlphaFoldDB" id="A0A853D1A7"/>
<comment type="caution">
    <text evidence="2">The sequence shown here is derived from an EMBL/GenBank/DDBJ whole genome shotgun (WGS) entry which is preliminary data.</text>
</comment>
<evidence type="ECO:0000313" key="3">
    <source>
        <dbReference type="Proteomes" id="UP000578352"/>
    </source>
</evidence>
<gene>
    <name evidence="2" type="ORF">HNR13_002812</name>
</gene>
<name>A0A853D1A7_9MICO</name>
<evidence type="ECO:0000313" key="2">
    <source>
        <dbReference type="EMBL" id="NYJ24525.1"/>
    </source>
</evidence>
<dbReference type="Proteomes" id="UP000578352">
    <property type="component" value="Unassembled WGS sequence"/>
</dbReference>
<accession>A0A853D1A7</accession>
<feature type="region of interest" description="Disordered" evidence="1">
    <location>
        <begin position="45"/>
        <end position="89"/>
    </location>
</feature>
<dbReference type="EMBL" id="JACCFL010000001">
    <property type="protein sequence ID" value="NYJ24525.1"/>
    <property type="molecule type" value="Genomic_DNA"/>
</dbReference>
<reference evidence="2 3" key="1">
    <citation type="submission" date="2020-07" db="EMBL/GenBank/DDBJ databases">
        <title>Sequencing the genomes of 1000 actinobacteria strains.</title>
        <authorList>
            <person name="Klenk H.-P."/>
        </authorList>
    </citation>
    <scope>NUCLEOTIDE SEQUENCE [LARGE SCALE GENOMIC DNA]</scope>
    <source>
        <strain evidence="2 3">DSM 15165</strain>
    </source>
</reference>
<protein>
    <submittedName>
        <fullName evidence="2">Uncharacterized protein</fullName>
    </submittedName>
</protein>
<evidence type="ECO:0000256" key="1">
    <source>
        <dbReference type="SAM" id="MobiDB-lite"/>
    </source>
</evidence>